<gene>
    <name evidence="3" type="ORF">TM448A01809_0010</name>
    <name evidence="4" type="ORF">TM448B00837_0014</name>
</gene>
<reference evidence="3" key="1">
    <citation type="submission" date="2020-03" db="EMBL/GenBank/DDBJ databases">
        <title>The deep terrestrial virosphere.</title>
        <authorList>
            <person name="Holmfeldt K."/>
            <person name="Nilsson E."/>
            <person name="Simone D."/>
            <person name="Lopez-Fernandez M."/>
            <person name="Wu X."/>
            <person name="de Brujin I."/>
            <person name="Lundin D."/>
            <person name="Andersson A."/>
            <person name="Bertilsson S."/>
            <person name="Dopson M."/>
        </authorList>
    </citation>
    <scope>NUCLEOTIDE SEQUENCE</scope>
    <source>
        <strain evidence="3">TM448A01809</strain>
        <strain evidence="4">TM448B00837</strain>
    </source>
</reference>
<dbReference type="EMBL" id="MT144663">
    <property type="protein sequence ID" value="QJH96812.1"/>
    <property type="molecule type" value="Genomic_DNA"/>
</dbReference>
<feature type="region of interest" description="Disordered" evidence="2">
    <location>
        <begin position="244"/>
        <end position="276"/>
    </location>
</feature>
<feature type="coiled-coil region" evidence="1">
    <location>
        <begin position="5"/>
        <end position="48"/>
    </location>
</feature>
<evidence type="ECO:0000256" key="1">
    <source>
        <dbReference type="SAM" id="Coils"/>
    </source>
</evidence>
<proteinExistence type="predicted"/>
<evidence type="ECO:0000313" key="4">
    <source>
        <dbReference type="EMBL" id="QJH96812.1"/>
    </source>
</evidence>
<feature type="compositionally biased region" description="Basic and acidic residues" evidence="2">
    <location>
        <begin position="256"/>
        <end position="276"/>
    </location>
</feature>
<dbReference type="AlphaFoldDB" id="A0A6H1ZT94"/>
<organism evidence="3">
    <name type="scientific">viral metagenome</name>
    <dbReference type="NCBI Taxonomy" id="1070528"/>
    <lineage>
        <taxon>unclassified sequences</taxon>
        <taxon>metagenomes</taxon>
        <taxon>organismal metagenomes</taxon>
    </lineage>
</organism>
<keyword evidence="1" id="KW-0175">Coiled coil</keyword>
<accession>A0A6H1ZT94</accession>
<feature type="coiled-coil region" evidence="1">
    <location>
        <begin position="89"/>
        <end position="142"/>
    </location>
</feature>
<evidence type="ECO:0000313" key="3">
    <source>
        <dbReference type="EMBL" id="QJA50537.1"/>
    </source>
</evidence>
<name>A0A6H1ZT94_9ZZZZ</name>
<evidence type="ECO:0000256" key="2">
    <source>
        <dbReference type="SAM" id="MobiDB-lite"/>
    </source>
</evidence>
<dbReference type="EMBL" id="MT144201">
    <property type="protein sequence ID" value="QJA50537.1"/>
    <property type="molecule type" value="Genomic_DNA"/>
</dbReference>
<sequence>MTIENESLLKEAEELKIDVKKFDEEEALQDAVDEKKDEIEEQKKKENDVEYWKAEAKKSFEERDRFKKDYRTVNKKLGELTDKLNEAPNKSEFDKIQNELKELKKLKDDLDELAAAKELEDKTELEKQEIRFKKEIDRFEINFKAQLEEVSKKVSQRDEQLGEREKEIKRLRRYQLDSEIMKVANKHKAYNPSQIVKLISSDFTYDETLEKFTFHVLDEKGKLIDEKSVEERIKEFLEDPDNDNLVESEVNTTGTGEKKSDKFVSGKKRGGYDPKDPKLIEQADLKGLSVDDHIDILIKRDEKLKKIKEKS</sequence>
<protein>
    <submittedName>
        <fullName evidence="3">Uncharacterized protein</fullName>
    </submittedName>
</protein>